<dbReference type="RefSeq" id="WP_007578416.1">
    <property type="nucleotide sequence ID" value="NZ_AGUD01000297.1"/>
</dbReference>
<comment type="caution">
    <text evidence="2">The sequence shown here is derived from an EMBL/GenBank/DDBJ whole genome shotgun (WGS) entry which is preliminary data.</text>
</comment>
<gene>
    <name evidence="2" type="ORF">PAI11_39320</name>
</gene>
<reference evidence="2 3" key="1">
    <citation type="journal article" date="2013" name="Biodegradation">
        <title>Quantitative proteomic analysis of ibuprofen-degrading Patulibacter sp. strain I11.</title>
        <authorList>
            <person name="Almeida B."/>
            <person name="Kjeldal H."/>
            <person name="Lolas I."/>
            <person name="Knudsen A.D."/>
            <person name="Carvalho G."/>
            <person name="Nielsen K.L."/>
            <person name="Barreto Crespo M.T."/>
            <person name="Stensballe A."/>
            <person name="Nielsen J.L."/>
        </authorList>
    </citation>
    <scope>NUCLEOTIDE SEQUENCE [LARGE SCALE GENOMIC DNA]</scope>
    <source>
        <strain evidence="2 3">I11</strain>
    </source>
</reference>
<dbReference type="Proteomes" id="UP000005143">
    <property type="component" value="Unassembled WGS sequence"/>
</dbReference>
<keyword evidence="1" id="KW-1133">Transmembrane helix</keyword>
<accession>H0EAQ8</accession>
<dbReference type="AlphaFoldDB" id="H0EAQ8"/>
<sequence>MPIARPEFGPSLVDVVAPRARRVSRRSWIVAGTLVALLLAAIAAVLIARSRPETQVIIRGPLTFNTRFDDRTQRLPAEPGELLRLHVSAVQGAGGALKRGEETLVFRDGGPPPTRSEPAGAPIAQLSLRMVGIMRKVRAELAAIPGSDFQLRGEGRVKIGKDNAGWLVRYQYRSGPANQKRIYYGVRLLLLPDVIGTRERVLDMSLRTESSPVVPNIRLAGSNGPMRTPFYGIAFGTEAP</sequence>
<keyword evidence="3" id="KW-1185">Reference proteome</keyword>
<keyword evidence="1" id="KW-0472">Membrane</keyword>
<feature type="transmembrane region" description="Helical" evidence="1">
    <location>
        <begin position="28"/>
        <end position="48"/>
    </location>
</feature>
<evidence type="ECO:0000313" key="2">
    <source>
        <dbReference type="EMBL" id="EHN09233.1"/>
    </source>
</evidence>
<dbReference type="OrthoDB" id="5242655at2"/>
<evidence type="ECO:0000313" key="3">
    <source>
        <dbReference type="Proteomes" id="UP000005143"/>
    </source>
</evidence>
<proteinExistence type="predicted"/>
<dbReference type="EMBL" id="AGUD01000297">
    <property type="protein sequence ID" value="EHN09233.1"/>
    <property type="molecule type" value="Genomic_DNA"/>
</dbReference>
<organism evidence="2 3">
    <name type="scientific">Patulibacter medicamentivorans</name>
    <dbReference type="NCBI Taxonomy" id="1097667"/>
    <lineage>
        <taxon>Bacteria</taxon>
        <taxon>Bacillati</taxon>
        <taxon>Actinomycetota</taxon>
        <taxon>Thermoleophilia</taxon>
        <taxon>Solirubrobacterales</taxon>
        <taxon>Patulibacteraceae</taxon>
        <taxon>Patulibacter</taxon>
    </lineage>
</organism>
<protein>
    <submittedName>
        <fullName evidence="2">Uncharacterized protein</fullName>
    </submittedName>
</protein>
<evidence type="ECO:0000256" key="1">
    <source>
        <dbReference type="SAM" id="Phobius"/>
    </source>
</evidence>
<keyword evidence="1" id="KW-0812">Transmembrane</keyword>
<name>H0EAQ8_9ACTN</name>